<dbReference type="SUPFAM" id="SSF57783">
    <property type="entry name" value="Zinc beta-ribbon"/>
    <property type="match status" value="1"/>
</dbReference>
<dbReference type="InterPro" id="IPR013498">
    <property type="entry name" value="Topo_IA_Znf"/>
</dbReference>
<name>A0ABX1QI57_9RHOO</name>
<dbReference type="RefSeq" id="WP_169262417.1">
    <property type="nucleotide sequence ID" value="NZ_WTVQ01000057.1"/>
</dbReference>
<protein>
    <recommendedName>
        <fullName evidence="2">DNA topoisomerase type IA zn finger domain-containing protein</fullName>
    </recommendedName>
</protein>
<evidence type="ECO:0000259" key="2">
    <source>
        <dbReference type="Pfam" id="PF01396"/>
    </source>
</evidence>
<evidence type="ECO:0000313" key="3">
    <source>
        <dbReference type="EMBL" id="NMG77285.1"/>
    </source>
</evidence>
<accession>A0ABX1QI57</accession>
<organism evidence="3 4">
    <name type="scientific">Aromatoleum diolicum</name>
    <dbReference type="NCBI Taxonomy" id="75796"/>
    <lineage>
        <taxon>Bacteria</taxon>
        <taxon>Pseudomonadati</taxon>
        <taxon>Pseudomonadota</taxon>
        <taxon>Betaproteobacteria</taxon>
        <taxon>Rhodocyclales</taxon>
        <taxon>Rhodocyclaceae</taxon>
        <taxon>Aromatoleum</taxon>
    </lineage>
</organism>
<feature type="region of interest" description="Disordered" evidence="1">
    <location>
        <begin position="1"/>
        <end position="38"/>
    </location>
</feature>
<evidence type="ECO:0000313" key="4">
    <source>
        <dbReference type="Proteomes" id="UP000648984"/>
    </source>
</evidence>
<sequence length="117" mass="12974">MSKERVAGVNASVWRRAEDAHPNGPTSLPKKRGSPRSRFPLGLEVFRAACRRLSVRLKRPPPESSQRLLDFATAGDWTTPTCGDRMTARDSKRGPFCGCEKYPKCRGTLPMRASASQ</sequence>
<keyword evidence="4" id="KW-1185">Reference proteome</keyword>
<dbReference type="Pfam" id="PF01396">
    <property type="entry name" value="Zn_ribbon_Top1"/>
    <property type="match status" value="1"/>
</dbReference>
<dbReference type="Gene3D" id="3.30.65.10">
    <property type="entry name" value="Bacterial Topoisomerase I, domain 1"/>
    <property type="match status" value="1"/>
</dbReference>
<feature type="domain" description="DNA topoisomerase type IA zn finger" evidence="2">
    <location>
        <begin position="80"/>
        <end position="111"/>
    </location>
</feature>
<evidence type="ECO:0000256" key="1">
    <source>
        <dbReference type="SAM" id="MobiDB-lite"/>
    </source>
</evidence>
<reference evidence="3 4" key="1">
    <citation type="submission" date="2019-12" db="EMBL/GenBank/DDBJ databases">
        <title>Comparative genomics gives insights into the taxonomy of the Azoarcus-Aromatoleum group and reveals separate origins of nif in the plant-associated Azoarcus and non-plant-associated Aromatoleum sub-groups.</title>
        <authorList>
            <person name="Lafos M."/>
            <person name="Maluk M."/>
            <person name="Batista M."/>
            <person name="Junghare M."/>
            <person name="Carmona M."/>
            <person name="Faoro H."/>
            <person name="Cruz L.M."/>
            <person name="Battistoni F."/>
            <person name="De Souza E."/>
            <person name="Pedrosa F."/>
            <person name="Chen W.-M."/>
            <person name="Poole P.S."/>
            <person name="Dixon R.A."/>
            <person name="James E.K."/>
        </authorList>
    </citation>
    <scope>NUCLEOTIDE SEQUENCE [LARGE SCALE GENOMIC DNA]</scope>
    <source>
        <strain evidence="3 4">22Lin</strain>
    </source>
</reference>
<proteinExistence type="predicted"/>
<gene>
    <name evidence="3" type="ORF">GPA25_21255</name>
</gene>
<dbReference type="EMBL" id="WTVQ01000057">
    <property type="protein sequence ID" value="NMG77285.1"/>
    <property type="molecule type" value="Genomic_DNA"/>
</dbReference>
<dbReference type="Proteomes" id="UP000648984">
    <property type="component" value="Unassembled WGS sequence"/>
</dbReference>
<comment type="caution">
    <text evidence="3">The sequence shown here is derived from an EMBL/GenBank/DDBJ whole genome shotgun (WGS) entry which is preliminary data.</text>
</comment>